<keyword evidence="9 12" id="KW-0119">Carbohydrate metabolism</keyword>
<feature type="transmembrane region" description="Helical" evidence="14">
    <location>
        <begin position="775"/>
        <end position="795"/>
    </location>
</feature>
<accession>A0A7K1ULQ8</accession>
<evidence type="ECO:0000256" key="4">
    <source>
        <dbReference type="ARBA" id="ARBA00012595"/>
    </source>
</evidence>
<feature type="domain" description="Carbohydrate binding module family 25" evidence="17">
    <location>
        <begin position="512"/>
        <end position="589"/>
    </location>
</feature>
<dbReference type="EMBL" id="WRPM01000097">
    <property type="protein sequence ID" value="MVT27366.1"/>
    <property type="molecule type" value="Genomic_DNA"/>
</dbReference>
<proteinExistence type="inferred from homology"/>
<dbReference type="Gene3D" id="3.20.20.80">
    <property type="entry name" value="Glycosidases"/>
    <property type="match status" value="1"/>
</dbReference>
<dbReference type="Gene3D" id="2.60.40.1180">
    <property type="entry name" value="Golgi alpha-mannosidase II"/>
    <property type="match status" value="1"/>
</dbReference>
<dbReference type="InterPro" id="IPR005085">
    <property type="entry name" value="CBM25"/>
</dbReference>
<comment type="catalytic activity">
    <reaction evidence="1 12">
        <text>Endohydrolysis of (1-&gt;4)-alpha-D-glucosidic linkages in polysaccharides containing three or more (1-&gt;4)-alpha-linked D-glucose units.</text>
        <dbReference type="EC" id="3.2.1.1"/>
    </reaction>
</comment>
<dbReference type="Pfam" id="PF00128">
    <property type="entry name" value="Alpha-amylase"/>
    <property type="match status" value="1"/>
</dbReference>
<dbReference type="InterPro" id="IPR006047">
    <property type="entry name" value="GH13_cat_dom"/>
</dbReference>
<dbReference type="Pfam" id="PF03423">
    <property type="entry name" value="CBM_25"/>
    <property type="match status" value="2"/>
</dbReference>
<evidence type="ECO:0000313" key="18">
    <source>
        <dbReference type="EMBL" id="MVT27366.1"/>
    </source>
</evidence>
<evidence type="ECO:0000259" key="15">
    <source>
        <dbReference type="SMART" id="SM00632"/>
    </source>
</evidence>
<feature type="domain" description="Glycosyl hydrolase family 13 catalytic" evidence="16">
    <location>
        <begin position="56"/>
        <end position="403"/>
    </location>
</feature>
<keyword evidence="7 12" id="KW-0378">Hydrolase</keyword>
<dbReference type="GO" id="GO:0004556">
    <property type="term" value="F:alpha-amylase activity"/>
    <property type="evidence" value="ECO:0007669"/>
    <property type="project" value="UniProtKB-UniRule"/>
</dbReference>
<evidence type="ECO:0000256" key="10">
    <source>
        <dbReference type="ARBA" id="ARBA00023295"/>
    </source>
</evidence>
<evidence type="ECO:0000256" key="9">
    <source>
        <dbReference type="ARBA" id="ARBA00023277"/>
    </source>
</evidence>
<dbReference type="Proteomes" id="UP000460157">
    <property type="component" value="Unassembled WGS sequence"/>
</dbReference>
<keyword evidence="19" id="KW-1185">Reference proteome</keyword>
<keyword evidence="14" id="KW-0812">Transmembrane</keyword>
<dbReference type="Gene3D" id="2.60.40.10">
    <property type="entry name" value="Immunoglobulins"/>
    <property type="match status" value="2"/>
</dbReference>
<evidence type="ECO:0000259" key="16">
    <source>
        <dbReference type="SMART" id="SM00642"/>
    </source>
</evidence>
<evidence type="ECO:0000256" key="7">
    <source>
        <dbReference type="ARBA" id="ARBA00022801"/>
    </source>
</evidence>
<dbReference type="InterPro" id="IPR006046">
    <property type="entry name" value="Alpha_amylase"/>
</dbReference>
<keyword evidence="14" id="KW-0472">Membrane</keyword>
<dbReference type="OrthoDB" id="9805159at2"/>
<dbReference type="SMART" id="SM00642">
    <property type="entry name" value="Aamy"/>
    <property type="match status" value="1"/>
</dbReference>
<evidence type="ECO:0000256" key="3">
    <source>
        <dbReference type="ARBA" id="ARBA00008061"/>
    </source>
</evidence>
<dbReference type="InterPro" id="IPR031319">
    <property type="entry name" value="A-amylase_C"/>
</dbReference>
<dbReference type="GO" id="GO:0005975">
    <property type="term" value="P:carbohydrate metabolic process"/>
    <property type="evidence" value="ECO:0007669"/>
    <property type="project" value="InterPro"/>
</dbReference>
<keyword evidence="8" id="KW-0106">Calcium</keyword>
<comment type="cofactor">
    <cofactor evidence="2">
        <name>Ca(2+)</name>
        <dbReference type="ChEBI" id="CHEBI:29108"/>
    </cofactor>
</comment>
<dbReference type="AlphaFoldDB" id="A0A7K1ULQ8"/>
<evidence type="ECO:0000256" key="11">
    <source>
        <dbReference type="RuleBase" id="RU003615"/>
    </source>
</evidence>
<dbReference type="InterPro" id="IPR013780">
    <property type="entry name" value="Glyco_hydro_b"/>
</dbReference>
<feature type="compositionally biased region" description="Acidic residues" evidence="13">
    <location>
        <begin position="717"/>
        <end position="736"/>
    </location>
</feature>
<gene>
    <name evidence="18" type="ORF">GNZ21_13565</name>
</gene>
<dbReference type="InterPro" id="IPR017853">
    <property type="entry name" value="GH"/>
</dbReference>
<evidence type="ECO:0000256" key="6">
    <source>
        <dbReference type="ARBA" id="ARBA00022723"/>
    </source>
</evidence>
<evidence type="ECO:0000256" key="13">
    <source>
        <dbReference type="SAM" id="MobiDB-lite"/>
    </source>
</evidence>
<dbReference type="SMART" id="SM01066">
    <property type="entry name" value="CBM_25"/>
    <property type="match status" value="2"/>
</dbReference>
<dbReference type="EC" id="3.2.1.1" evidence="4 12"/>
<feature type="domain" description="Alpha-amylase C-terminal" evidence="15">
    <location>
        <begin position="412"/>
        <end position="497"/>
    </location>
</feature>
<evidence type="ECO:0000256" key="5">
    <source>
        <dbReference type="ARBA" id="ARBA00017303"/>
    </source>
</evidence>
<feature type="region of interest" description="Disordered" evidence="13">
    <location>
        <begin position="695"/>
        <end position="764"/>
    </location>
</feature>
<organism evidence="18 19">
    <name type="scientific">Nesterenkonia alkaliphila</name>
    <dbReference type="NCBI Taxonomy" id="1463631"/>
    <lineage>
        <taxon>Bacteria</taxon>
        <taxon>Bacillati</taxon>
        <taxon>Actinomycetota</taxon>
        <taxon>Actinomycetes</taxon>
        <taxon>Micrococcales</taxon>
        <taxon>Micrococcaceae</taxon>
        <taxon>Nesterenkonia</taxon>
    </lineage>
</organism>
<comment type="similarity">
    <text evidence="3 11">Belongs to the glycosyl hydrolase 13 family.</text>
</comment>
<evidence type="ECO:0000256" key="12">
    <source>
        <dbReference type="RuleBase" id="RU361134"/>
    </source>
</evidence>
<feature type="domain" description="Carbohydrate binding module family 25" evidence="17">
    <location>
        <begin position="614"/>
        <end position="691"/>
    </location>
</feature>
<feature type="compositionally biased region" description="Polar residues" evidence="13">
    <location>
        <begin position="750"/>
        <end position="759"/>
    </location>
</feature>
<evidence type="ECO:0000256" key="1">
    <source>
        <dbReference type="ARBA" id="ARBA00000548"/>
    </source>
</evidence>
<evidence type="ECO:0000256" key="14">
    <source>
        <dbReference type="SAM" id="Phobius"/>
    </source>
</evidence>
<evidence type="ECO:0000313" key="19">
    <source>
        <dbReference type="Proteomes" id="UP000460157"/>
    </source>
</evidence>
<dbReference type="PRINTS" id="PR00110">
    <property type="entry name" value="ALPHAAMYLASE"/>
</dbReference>
<evidence type="ECO:0000256" key="2">
    <source>
        <dbReference type="ARBA" id="ARBA00001913"/>
    </source>
</evidence>
<protein>
    <recommendedName>
        <fullName evidence="5 12">Alpha-amylase</fullName>
        <ecNumber evidence="4 12">3.2.1.1</ecNumber>
    </recommendedName>
</protein>
<sequence length="803" mass="86864">MRGVNLNSRWSSQEKWKRFRTVFATAAASCLIGGSFVVSSDAPAEADIVPAQTEGDTTAVLFQWPWDAIAEECVHTLGPAGYRYVQTSPVQEHIMGDEWWVHYQPVSYQLESRLGSREEFETMVQTCNEAGVEVIADVVINHMTGQQEGTGWAGTEFTHTDYPGTYGPEDFHNHGCEIQDYSNRWEVQECDLLGLADLYTSSEAVQETIAAHLEDFISIGVTGFRVDAVKHIASEDLEGIFSRTQGLDDVYIVQEVIRGYGEPIEPEEYQHLGDVHEFTYGRTLRQAFQAGDLAWLLEGQGIGETWDGFIASDSAGTFVDNHDTERNGETLSYKDGEIYELAQAFTLAWPYGSPAVHSGYQFEGFDDAPPLNSDGTVADPSCGEGTWTCMHARTSITGMVDFRNAVGDAGVTNQWTNDSDAIGFSRGDSGHLVLNRGTSSVEETWQSDLPAGEYCNVYLGPPTDTGCAAETITVAEDGTFNATVGPDSAVALHVGAMAGTGEEPTVNPADPHRRASIYYPAEWENPHIHYQIGSAEWTEVPGIPMEDACEGWAVINLDLGTERTVTAAFNDGSDSWDNNNDSNYVFGPGETYLADGELHRGNPCEEETPEPEGDADLVLFYATEWESPNIHFQVGDGEWTDVPGVPMAEACEGWFVTEIHLDGAESITAALNDGREDWDNNEGQDYTIPAGVHQLSGGELTAGDPCEEESASPSPDETPDPTEPSIEDPAGDDGDLGETPVPTEHAGTPDPTSDGSDQATADGEERDLAATGFRGTAVVIIAVLLIAAGAVALLYRKGRAGRP</sequence>
<reference evidence="18 19" key="1">
    <citation type="submission" date="2019-12" db="EMBL/GenBank/DDBJ databases">
        <title>Nesterenkonia muleiensis sp. nov., a novel actinobacterium isolated from sap of Populus euphratica.</title>
        <authorList>
            <person name="Wang R."/>
        </authorList>
    </citation>
    <scope>NUCLEOTIDE SEQUENCE [LARGE SCALE GENOMIC DNA]</scope>
    <source>
        <strain evidence="18 19">F10</strain>
    </source>
</reference>
<evidence type="ECO:0000259" key="17">
    <source>
        <dbReference type="SMART" id="SM01066"/>
    </source>
</evidence>
<dbReference type="CDD" id="cd11317">
    <property type="entry name" value="AmyAc_bac_euk_AmyA"/>
    <property type="match status" value="1"/>
</dbReference>
<dbReference type="GO" id="GO:2001070">
    <property type="term" value="F:starch binding"/>
    <property type="evidence" value="ECO:0007669"/>
    <property type="project" value="InterPro"/>
</dbReference>
<keyword evidence="6" id="KW-0479">Metal-binding</keyword>
<dbReference type="GO" id="GO:0046872">
    <property type="term" value="F:metal ion binding"/>
    <property type="evidence" value="ECO:0007669"/>
    <property type="project" value="UniProtKB-KW"/>
</dbReference>
<comment type="caution">
    <text evidence="18">The sequence shown here is derived from an EMBL/GenBank/DDBJ whole genome shotgun (WGS) entry which is preliminary data.</text>
</comment>
<keyword evidence="10 12" id="KW-0326">Glycosidase</keyword>
<dbReference type="PANTHER" id="PTHR43447">
    <property type="entry name" value="ALPHA-AMYLASE"/>
    <property type="match status" value="1"/>
</dbReference>
<dbReference type="SMART" id="SM00632">
    <property type="entry name" value="Aamy_C"/>
    <property type="match status" value="1"/>
</dbReference>
<keyword evidence="14" id="KW-1133">Transmembrane helix</keyword>
<dbReference type="SUPFAM" id="SSF51011">
    <property type="entry name" value="Glycosyl hydrolase domain"/>
    <property type="match status" value="1"/>
</dbReference>
<dbReference type="InterPro" id="IPR013783">
    <property type="entry name" value="Ig-like_fold"/>
</dbReference>
<dbReference type="SUPFAM" id="SSF51445">
    <property type="entry name" value="(Trans)glycosidases"/>
    <property type="match status" value="1"/>
</dbReference>
<name>A0A7K1ULQ8_9MICC</name>
<evidence type="ECO:0000256" key="8">
    <source>
        <dbReference type="ARBA" id="ARBA00022837"/>
    </source>
</evidence>